<organism evidence="2 3">
    <name type="scientific">Tupaia chinensis</name>
    <name type="common">Chinese tree shrew</name>
    <name type="synonym">Tupaia belangeri chinensis</name>
    <dbReference type="NCBI Taxonomy" id="246437"/>
    <lineage>
        <taxon>Eukaryota</taxon>
        <taxon>Metazoa</taxon>
        <taxon>Chordata</taxon>
        <taxon>Craniata</taxon>
        <taxon>Vertebrata</taxon>
        <taxon>Euteleostomi</taxon>
        <taxon>Mammalia</taxon>
        <taxon>Eutheria</taxon>
        <taxon>Euarchontoglires</taxon>
        <taxon>Scandentia</taxon>
        <taxon>Tupaiidae</taxon>
        <taxon>Tupaia</taxon>
    </lineage>
</organism>
<feature type="region of interest" description="Disordered" evidence="1">
    <location>
        <begin position="236"/>
        <end position="255"/>
    </location>
</feature>
<gene>
    <name evidence="2" type="ORF">TREES_T100014542</name>
</gene>
<dbReference type="InParanoid" id="L9LCN7"/>
<evidence type="ECO:0000313" key="3">
    <source>
        <dbReference type="Proteomes" id="UP000011518"/>
    </source>
</evidence>
<evidence type="ECO:0000256" key="1">
    <source>
        <dbReference type="SAM" id="MobiDB-lite"/>
    </source>
</evidence>
<protein>
    <submittedName>
        <fullName evidence="2">Uncharacterized protein</fullName>
    </submittedName>
</protein>
<dbReference type="EMBL" id="KB320408">
    <property type="protein sequence ID" value="ELW72454.1"/>
    <property type="molecule type" value="Genomic_DNA"/>
</dbReference>
<accession>L9LCN7</accession>
<keyword evidence="3" id="KW-1185">Reference proteome</keyword>
<reference evidence="3" key="2">
    <citation type="journal article" date="2013" name="Nat. Commun.">
        <title>Genome of the Chinese tree shrew.</title>
        <authorList>
            <person name="Fan Y."/>
            <person name="Huang Z.Y."/>
            <person name="Cao C.C."/>
            <person name="Chen C.S."/>
            <person name="Chen Y.X."/>
            <person name="Fan D.D."/>
            <person name="He J."/>
            <person name="Hou H.L."/>
            <person name="Hu L."/>
            <person name="Hu X.T."/>
            <person name="Jiang X.T."/>
            <person name="Lai R."/>
            <person name="Lang Y.S."/>
            <person name="Liang B."/>
            <person name="Liao S.G."/>
            <person name="Mu D."/>
            <person name="Ma Y.Y."/>
            <person name="Niu Y.Y."/>
            <person name="Sun X.Q."/>
            <person name="Xia J.Q."/>
            <person name="Xiao J."/>
            <person name="Xiong Z.Q."/>
            <person name="Xu L."/>
            <person name="Yang L."/>
            <person name="Zhang Y."/>
            <person name="Zhao W."/>
            <person name="Zhao X.D."/>
            <person name="Zheng Y.T."/>
            <person name="Zhou J.M."/>
            <person name="Zhu Y.B."/>
            <person name="Zhang G.J."/>
            <person name="Wang J."/>
            <person name="Yao Y.G."/>
        </authorList>
    </citation>
    <scope>NUCLEOTIDE SEQUENCE [LARGE SCALE GENOMIC DNA]</scope>
</reference>
<name>L9LCN7_TUPCH</name>
<proteinExistence type="predicted"/>
<dbReference type="AlphaFoldDB" id="L9LCN7"/>
<evidence type="ECO:0000313" key="2">
    <source>
        <dbReference type="EMBL" id="ELW72454.1"/>
    </source>
</evidence>
<sequence length="282" mass="30578">MAAEDAADVFMARTRLLPFRPAVPATAYASRAPQSNGVAMPGEGVYVEQDNLRLSLRGRGTHVGYGGELSEVCAWANTSNMYREALHGKARADLGEPKTEIRECPLCTVSSQSKARLSHSELTKSQTLAHRQSCTTACPYRDGVRLQGNPSKEYEGMERGCMTSPPKVMGFSRINVMKTSGILQEGIPDAEPCHLEANPEAVTGTLEDEPGKGGEGTGLSHPRERAATVGDSANFLHRMSPTSQPEKCAPGHRHCQKGMNRQKSILVRWLRCFVTSVSAHSN</sequence>
<reference evidence="3" key="1">
    <citation type="submission" date="2012-07" db="EMBL/GenBank/DDBJ databases">
        <title>Genome of the Chinese tree shrew, a rising model animal genetically related to primates.</title>
        <authorList>
            <person name="Zhang G."/>
            <person name="Fan Y."/>
            <person name="Yao Y."/>
            <person name="Huang Z."/>
        </authorList>
    </citation>
    <scope>NUCLEOTIDE SEQUENCE [LARGE SCALE GENOMIC DNA]</scope>
</reference>
<feature type="region of interest" description="Disordered" evidence="1">
    <location>
        <begin position="203"/>
        <end position="225"/>
    </location>
</feature>
<dbReference type="Proteomes" id="UP000011518">
    <property type="component" value="Unassembled WGS sequence"/>
</dbReference>